<gene>
    <name evidence="10" type="ORF">KX928_05600</name>
</gene>
<dbReference type="SMART" id="SM00698">
    <property type="entry name" value="MORN"/>
    <property type="match status" value="3"/>
</dbReference>
<evidence type="ECO:0000313" key="11">
    <source>
        <dbReference type="Proteomes" id="UP001138661"/>
    </source>
</evidence>
<evidence type="ECO:0000256" key="8">
    <source>
        <dbReference type="ARBA" id="ARBA00023273"/>
    </source>
</evidence>
<comment type="caution">
    <text evidence="10">The sequence shown here is derived from an EMBL/GenBank/DDBJ whole genome shotgun (WGS) entry which is preliminary data.</text>
</comment>
<sequence>MKQVLIAIAALCAGLAAPLDAQTVRPAEVGAPVYPSLDGGEMRTFAQYEWDKKQGRIVRVVRAVFDPLAADAFDLRWLPQETGADPAGYLSGKGTLIWRRKGFSPRDPDAVIASFSGDFENGVATGKGDFHHISGLRYQGQWQDGVMHGTGLLLLPNGDQYAGGFKRGRQDGTGSLTDVFGNILDGQFADGQPHGPGTRYPKAHRAYQARWSRGRELVETRVLMRGRAGVAHVVDVAGQIYPDVEVGINVAPPPPGEDGEAAFLPYNVARSPSVTLIKPDDPRLLGAWRGELDIRRERYAHTTESFAGDRSRYGPVPLIINIANRGARPLRIVGAYVDMQGSQSDRRPALTVSSSVDAICGDSAVRTDFTLKNYGWAAAQATRVNMIFVDPYGAAVSQSFTADLGQLQQAARVDFRPIIEGLGVNLAYLRQNPFVCASNEDCLSKAKNTGLFGALTPALARDGLSFEVRGEGYVSFTWQTARGETRQGQAPFSADFVLGSIQTMAECGAGAPVVPIMSNILTLPADSGPQPIPLSVGMDVGAGTVARLSLNVAATMTSNHRFQVVLQLSDGREAASQPVEMLYFTPNHWDGP</sequence>
<dbReference type="EMBL" id="JAHXDN010000001">
    <property type="protein sequence ID" value="MBW4707256.1"/>
    <property type="molecule type" value="Genomic_DNA"/>
</dbReference>
<keyword evidence="7" id="KW-0206">Cytoskeleton</keyword>
<keyword evidence="3" id="KW-0963">Cytoplasm</keyword>
<keyword evidence="9" id="KW-0732">Signal</keyword>
<dbReference type="InterPro" id="IPR003409">
    <property type="entry name" value="MORN"/>
</dbReference>
<evidence type="ECO:0000256" key="4">
    <source>
        <dbReference type="ARBA" id="ARBA00022737"/>
    </source>
</evidence>
<evidence type="ECO:0000313" key="10">
    <source>
        <dbReference type="EMBL" id="MBW4707256.1"/>
    </source>
</evidence>
<feature type="chain" id="PRO_5040824174" description="MORN repeat protein" evidence="9">
    <location>
        <begin position="22"/>
        <end position="592"/>
    </location>
</feature>
<evidence type="ECO:0008006" key="12">
    <source>
        <dbReference type="Google" id="ProtNLM"/>
    </source>
</evidence>
<dbReference type="Pfam" id="PF02493">
    <property type="entry name" value="MORN"/>
    <property type="match status" value="4"/>
</dbReference>
<reference evidence="10" key="1">
    <citation type="submission" date="2021-07" db="EMBL/GenBank/DDBJ databases">
        <title>Roseobacter insulae sp. nov., isolated from a tidal flat.</title>
        <authorList>
            <person name="Park S."/>
            <person name="Yoon J.-H."/>
        </authorList>
    </citation>
    <scope>NUCLEOTIDE SEQUENCE</scope>
    <source>
        <strain evidence="10">YSTF-M11</strain>
    </source>
</reference>
<keyword evidence="5" id="KW-0282">Flagellum</keyword>
<evidence type="ECO:0000256" key="2">
    <source>
        <dbReference type="ARBA" id="ARBA00004430"/>
    </source>
</evidence>
<keyword evidence="8" id="KW-0966">Cell projection</keyword>
<dbReference type="PANTHER" id="PTHR46613">
    <property type="entry name" value="RADIAL SPOKE HEAD 10 HOMOLOG B-RELATED"/>
    <property type="match status" value="1"/>
</dbReference>
<evidence type="ECO:0000256" key="7">
    <source>
        <dbReference type="ARBA" id="ARBA00023212"/>
    </source>
</evidence>
<evidence type="ECO:0000256" key="3">
    <source>
        <dbReference type="ARBA" id="ARBA00022490"/>
    </source>
</evidence>
<dbReference type="Proteomes" id="UP001138661">
    <property type="component" value="Unassembled WGS sequence"/>
</dbReference>
<organism evidence="10 11">
    <name type="scientific">Roseobacter insulae</name>
    <dbReference type="NCBI Taxonomy" id="2859783"/>
    <lineage>
        <taxon>Bacteria</taxon>
        <taxon>Pseudomonadati</taxon>
        <taxon>Pseudomonadota</taxon>
        <taxon>Alphaproteobacteria</taxon>
        <taxon>Rhodobacterales</taxon>
        <taxon>Roseobacteraceae</taxon>
        <taxon>Roseobacter</taxon>
    </lineage>
</organism>
<name>A0A9X1FT39_9RHOB</name>
<dbReference type="AlphaFoldDB" id="A0A9X1FT39"/>
<keyword evidence="11" id="KW-1185">Reference proteome</keyword>
<keyword evidence="6" id="KW-0969">Cilium</keyword>
<evidence type="ECO:0000256" key="9">
    <source>
        <dbReference type="SAM" id="SignalP"/>
    </source>
</evidence>
<evidence type="ECO:0000256" key="6">
    <source>
        <dbReference type="ARBA" id="ARBA00023069"/>
    </source>
</evidence>
<dbReference type="RefSeq" id="WP_219499808.1">
    <property type="nucleotide sequence ID" value="NZ_JAHXDN010000001.1"/>
</dbReference>
<dbReference type="PANTHER" id="PTHR46613:SF1">
    <property type="entry name" value="RADIAL SPOKE HEAD 10 HOMOLOG B-RELATED"/>
    <property type="match status" value="1"/>
</dbReference>
<protein>
    <recommendedName>
        <fullName evidence="12">MORN repeat protein</fullName>
    </recommendedName>
</protein>
<feature type="signal peptide" evidence="9">
    <location>
        <begin position="1"/>
        <end position="21"/>
    </location>
</feature>
<proteinExistence type="predicted"/>
<evidence type="ECO:0000256" key="1">
    <source>
        <dbReference type="ARBA" id="ARBA00004230"/>
    </source>
</evidence>
<accession>A0A9X1FT39</accession>
<comment type="subcellular location">
    <subcellularLocation>
        <location evidence="1">Cell projection</location>
        <location evidence="1">Cilium</location>
        <location evidence="1">Flagellum</location>
    </subcellularLocation>
    <subcellularLocation>
        <location evidence="2">Cytoplasm</location>
        <location evidence="2">Cytoskeleton</location>
        <location evidence="2">Cilium axoneme</location>
    </subcellularLocation>
</comment>
<keyword evidence="4" id="KW-0677">Repeat</keyword>
<evidence type="ECO:0000256" key="5">
    <source>
        <dbReference type="ARBA" id="ARBA00022846"/>
    </source>
</evidence>